<accession>W2SNS8</accession>
<evidence type="ECO:0000313" key="3">
    <source>
        <dbReference type="Proteomes" id="UP000053676"/>
    </source>
</evidence>
<dbReference type="OrthoDB" id="533763at2759"/>
<reference evidence="3" key="1">
    <citation type="journal article" date="2014" name="Nat. Genet.">
        <title>Genome of the human hookworm Necator americanus.</title>
        <authorList>
            <person name="Tang Y.T."/>
            <person name="Gao X."/>
            <person name="Rosa B.A."/>
            <person name="Abubucker S."/>
            <person name="Hallsworth-Pepin K."/>
            <person name="Martin J."/>
            <person name="Tyagi R."/>
            <person name="Heizer E."/>
            <person name="Zhang X."/>
            <person name="Bhonagiri-Palsikar V."/>
            <person name="Minx P."/>
            <person name="Warren W.C."/>
            <person name="Wang Q."/>
            <person name="Zhan B."/>
            <person name="Hotez P.J."/>
            <person name="Sternberg P.W."/>
            <person name="Dougall A."/>
            <person name="Gaze S.T."/>
            <person name="Mulvenna J."/>
            <person name="Sotillo J."/>
            <person name="Ranganathan S."/>
            <person name="Rabelo E.M."/>
            <person name="Wilson R.K."/>
            <person name="Felgner P.L."/>
            <person name="Bethony J."/>
            <person name="Hawdon J.M."/>
            <person name="Gasser R.B."/>
            <person name="Loukas A."/>
            <person name="Mitreva M."/>
        </authorList>
    </citation>
    <scope>NUCLEOTIDE SEQUENCE [LARGE SCALE GENOMIC DNA]</scope>
</reference>
<dbReference type="Proteomes" id="UP000053676">
    <property type="component" value="Unassembled WGS sequence"/>
</dbReference>
<dbReference type="Gene3D" id="1.25.40.10">
    <property type="entry name" value="Tetratricopeptide repeat domain"/>
    <property type="match status" value="1"/>
</dbReference>
<gene>
    <name evidence="2" type="ORF">NECAME_14825</name>
</gene>
<dbReference type="STRING" id="51031.W2SNS8"/>
<proteinExistence type="predicted"/>
<evidence type="ECO:0000256" key="1">
    <source>
        <dbReference type="SAM" id="MobiDB-lite"/>
    </source>
</evidence>
<protein>
    <submittedName>
        <fullName evidence="2">Uncharacterized protein</fullName>
    </submittedName>
</protein>
<dbReference type="AlphaFoldDB" id="W2SNS8"/>
<keyword evidence="3" id="KW-1185">Reference proteome</keyword>
<organism evidence="2 3">
    <name type="scientific">Necator americanus</name>
    <name type="common">Human hookworm</name>
    <dbReference type="NCBI Taxonomy" id="51031"/>
    <lineage>
        <taxon>Eukaryota</taxon>
        <taxon>Metazoa</taxon>
        <taxon>Ecdysozoa</taxon>
        <taxon>Nematoda</taxon>
        <taxon>Chromadorea</taxon>
        <taxon>Rhabditida</taxon>
        <taxon>Rhabditina</taxon>
        <taxon>Rhabditomorpha</taxon>
        <taxon>Strongyloidea</taxon>
        <taxon>Ancylostomatidae</taxon>
        <taxon>Bunostominae</taxon>
        <taxon>Necator</taxon>
    </lineage>
</organism>
<feature type="region of interest" description="Disordered" evidence="1">
    <location>
        <begin position="20"/>
        <end position="56"/>
    </location>
</feature>
<sequence length="88" mass="9856">MIAVLNYRLRDCPIRIYEGNEEPPIPFPSDIDNSGVIEEDRGDPLPMGDPNKEATDEEIERANEERDKAMAAFSEGLPTSVVNHKLES</sequence>
<evidence type="ECO:0000313" key="2">
    <source>
        <dbReference type="EMBL" id="ETN70352.1"/>
    </source>
</evidence>
<dbReference type="EMBL" id="KI668971">
    <property type="protein sequence ID" value="ETN70352.1"/>
    <property type="molecule type" value="Genomic_DNA"/>
</dbReference>
<dbReference type="InterPro" id="IPR011990">
    <property type="entry name" value="TPR-like_helical_dom_sf"/>
</dbReference>
<dbReference type="KEGG" id="nai:NECAME_14825"/>
<name>W2SNS8_NECAM</name>